<gene>
    <name evidence="5" type="ORF">TBK1r_26610</name>
</gene>
<feature type="coiled-coil region" evidence="4">
    <location>
        <begin position="31"/>
        <end position="58"/>
    </location>
</feature>
<dbReference type="RefSeq" id="WP_145210942.1">
    <property type="nucleotide sequence ID" value="NZ_CP036432.1"/>
</dbReference>
<dbReference type="NCBIfam" id="TIGR00309">
    <property type="entry name" value="V_ATPase_subD"/>
    <property type="match status" value="1"/>
</dbReference>
<evidence type="ECO:0000256" key="2">
    <source>
        <dbReference type="ARBA" id="ARBA00022448"/>
    </source>
</evidence>
<protein>
    <submittedName>
        <fullName evidence="5">V-type ATP synthase subunit D</fullName>
    </submittedName>
</protein>
<evidence type="ECO:0000313" key="6">
    <source>
        <dbReference type="Proteomes" id="UP000318081"/>
    </source>
</evidence>
<dbReference type="NCBIfam" id="NF002565">
    <property type="entry name" value="PRK02195.1"/>
    <property type="match status" value="1"/>
</dbReference>
<reference evidence="5 6" key="1">
    <citation type="submission" date="2019-02" db="EMBL/GenBank/DDBJ databases">
        <title>Deep-cultivation of Planctomycetes and their phenomic and genomic characterization uncovers novel biology.</title>
        <authorList>
            <person name="Wiegand S."/>
            <person name="Jogler M."/>
            <person name="Boedeker C."/>
            <person name="Pinto D."/>
            <person name="Vollmers J."/>
            <person name="Rivas-Marin E."/>
            <person name="Kohn T."/>
            <person name="Peeters S.H."/>
            <person name="Heuer A."/>
            <person name="Rast P."/>
            <person name="Oberbeckmann S."/>
            <person name="Bunk B."/>
            <person name="Jeske O."/>
            <person name="Meyerdierks A."/>
            <person name="Storesund J.E."/>
            <person name="Kallscheuer N."/>
            <person name="Luecker S."/>
            <person name="Lage O.M."/>
            <person name="Pohl T."/>
            <person name="Merkel B.J."/>
            <person name="Hornburger P."/>
            <person name="Mueller R.-W."/>
            <person name="Bruemmer F."/>
            <person name="Labrenz M."/>
            <person name="Spormann A.M."/>
            <person name="Op den Camp H."/>
            <person name="Overmann J."/>
            <person name="Amann R."/>
            <person name="Jetten M.S.M."/>
            <person name="Mascher T."/>
            <person name="Medema M.H."/>
            <person name="Devos D.P."/>
            <person name="Kaster A.-K."/>
            <person name="Ovreas L."/>
            <person name="Rohde M."/>
            <person name="Galperin M.Y."/>
            <person name="Jogler C."/>
        </authorList>
    </citation>
    <scope>NUCLEOTIDE SEQUENCE [LARGE SCALE GENOMIC DNA]</scope>
    <source>
        <strain evidence="5 6">TBK1r</strain>
    </source>
</reference>
<dbReference type="EMBL" id="CP036432">
    <property type="protein sequence ID" value="QDV83719.1"/>
    <property type="molecule type" value="Genomic_DNA"/>
</dbReference>
<evidence type="ECO:0000256" key="4">
    <source>
        <dbReference type="SAM" id="Coils"/>
    </source>
</evidence>
<dbReference type="Pfam" id="PF01813">
    <property type="entry name" value="ATP-synt_D"/>
    <property type="match status" value="1"/>
</dbReference>
<evidence type="ECO:0000256" key="1">
    <source>
        <dbReference type="ARBA" id="ARBA00005850"/>
    </source>
</evidence>
<name>A0ABX5XP74_9BACT</name>
<keyword evidence="6" id="KW-1185">Reference proteome</keyword>
<accession>A0ABX5XP74</accession>
<keyword evidence="2" id="KW-0813">Transport</keyword>
<keyword evidence="3" id="KW-0406">Ion transport</keyword>
<dbReference type="Proteomes" id="UP000318081">
    <property type="component" value="Chromosome"/>
</dbReference>
<dbReference type="Gene3D" id="1.10.287.3240">
    <property type="match status" value="1"/>
</dbReference>
<proteinExistence type="inferred from homology"/>
<keyword evidence="4" id="KW-0175">Coiled coil</keyword>
<dbReference type="InterPro" id="IPR002699">
    <property type="entry name" value="V_ATPase_D"/>
</dbReference>
<organism evidence="5 6">
    <name type="scientific">Stieleria magnilauensis</name>
    <dbReference type="NCBI Taxonomy" id="2527963"/>
    <lineage>
        <taxon>Bacteria</taxon>
        <taxon>Pseudomonadati</taxon>
        <taxon>Planctomycetota</taxon>
        <taxon>Planctomycetia</taxon>
        <taxon>Pirellulales</taxon>
        <taxon>Pirellulaceae</taxon>
        <taxon>Stieleria</taxon>
    </lineage>
</organism>
<comment type="similarity">
    <text evidence="1">Belongs to the V-ATPase D subunit family.</text>
</comment>
<sequence length="204" mass="23528">MSLALNKTSLKQQRDQLAMYQRFLPSLDLKRQQLLADLQHSKNKLKSTEREISDLLDSQAGLFSLLGASDQNLTDLVRIEAMVVDEENVLGVRLPMLGEIQFCVKEYSMLAKPFWVDFVVELLQNVATLHARRDIERKRMSRLSNAVRRITQRVNLFEKVLIPQAENDIQRIKIHLADTERAAVVRSKIAKAKQSRDKPMMRAM</sequence>
<evidence type="ECO:0000256" key="3">
    <source>
        <dbReference type="ARBA" id="ARBA00023065"/>
    </source>
</evidence>
<evidence type="ECO:0000313" key="5">
    <source>
        <dbReference type="EMBL" id="QDV83719.1"/>
    </source>
</evidence>